<dbReference type="SUPFAM" id="SSF55277">
    <property type="entry name" value="GYF domain"/>
    <property type="match status" value="1"/>
</dbReference>
<feature type="compositionally biased region" description="Basic and acidic residues" evidence="1">
    <location>
        <begin position="28"/>
        <end position="37"/>
    </location>
</feature>
<accession>A0AAP0QFQ8</accession>
<evidence type="ECO:0000259" key="2">
    <source>
        <dbReference type="PROSITE" id="PS50829"/>
    </source>
</evidence>
<feature type="compositionally biased region" description="Polar residues" evidence="1">
    <location>
        <begin position="550"/>
        <end position="572"/>
    </location>
</feature>
<dbReference type="Gene3D" id="3.30.1490.40">
    <property type="match status" value="1"/>
</dbReference>
<feature type="domain" description="GYF" evidence="2">
    <location>
        <begin position="583"/>
        <end position="634"/>
    </location>
</feature>
<dbReference type="InterPro" id="IPR035445">
    <property type="entry name" value="GYF-like_dom_sf"/>
</dbReference>
<feature type="compositionally biased region" description="Polar residues" evidence="1">
    <location>
        <begin position="1325"/>
        <end position="1342"/>
    </location>
</feature>
<organism evidence="3 4">
    <name type="scientific">Citrus x changshan-huyou</name>
    <dbReference type="NCBI Taxonomy" id="2935761"/>
    <lineage>
        <taxon>Eukaryota</taxon>
        <taxon>Viridiplantae</taxon>
        <taxon>Streptophyta</taxon>
        <taxon>Embryophyta</taxon>
        <taxon>Tracheophyta</taxon>
        <taxon>Spermatophyta</taxon>
        <taxon>Magnoliopsida</taxon>
        <taxon>eudicotyledons</taxon>
        <taxon>Gunneridae</taxon>
        <taxon>Pentapetalae</taxon>
        <taxon>rosids</taxon>
        <taxon>malvids</taxon>
        <taxon>Sapindales</taxon>
        <taxon>Rutaceae</taxon>
        <taxon>Aurantioideae</taxon>
        <taxon>Citrus</taxon>
    </lineage>
</organism>
<name>A0AAP0QFQ8_9ROSI</name>
<reference evidence="3 4" key="1">
    <citation type="submission" date="2024-05" db="EMBL/GenBank/DDBJ databases">
        <title>Haplotype-resolved chromosome-level genome assembly of Huyou (Citrus changshanensis).</title>
        <authorList>
            <person name="Miao C."/>
            <person name="Chen W."/>
            <person name="Wu Y."/>
            <person name="Wang L."/>
            <person name="Zhao S."/>
            <person name="Grierson D."/>
            <person name="Xu C."/>
            <person name="Chen K."/>
        </authorList>
    </citation>
    <scope>NUCLEOTIDE SEQUENCE [LARGE SCALE GENOMIC DNA]</scope>
    <source>
        <strain evidence="3">01-14</strain>
        <tissue evidence="3">Leaf</tissue>
    </source>
</reference>
<dbReference type="InterPro" id="IPR003169">
    <property type="entry name" value="GYF"/>
</dbReference>
<feature type="compositionally biased region" description="Polar residues" evidence="1">
    <location>
        <begin position="1089"/>
        <end position="1108"/>
    </location>
</feature>
<feature type="compositionally biased region" description="Polar residues" evidence="1">
    <location>
        <begin position="252"/>
        <end position="262"/>
    </location>
</feature>
<evidence type="ECO:0000313" key="4">
    <source>
        <dbReference type="Proteomes" id="UP001428341"/>
    </source>
</evidence>
<evidence type="ECO:0000256" key="1">
    <source>
        <dbReference type="SAM" id="MobiDB-lite"/>
    </source>
</evidence>
<proteinExistence type="predicted"/>
<dbReference type="Proteomes" id="UP001428341">
    <property type="component" value="Unassembled WGS sequence"/>
</dbReference>
<feature type="compositionally biased region" description="Polar residues" evidence="1">
    <location>
        <begin position="1623"/>
        <end position="1634"/>
    </location>
</feature>
<feature type="region of interest" description="Disordered" evidence="1">
    <location>
        <begin position="550"/>
        <end position="575"/>
    </location>
</feature>
<feature type="region of interest" description="Disordered" evidence="1">
    <location>
        <begin position="1623"/>
        <end position="1651"/>
    </location>
</feature>
<sequence length="1675" mass="186260">MAEGKFDLPDDLLSSKPSDHPWTPKGDASGRNEDKVHLGSLDVTKDQLVSESSIPLSPQWLYAKPSESKVVNSNSLLEFRCGFPCHHFAFAAISIPSRRAGILTHAHPSSSKNGGQGLVFGEDVRGPTSVSLGSSSDPNQKESWRVEGSEDKKDWRRSAADGEISRRWREEERETGLLGGRRDRRKTDRRVDNVPARDSIDSRTLPSSDRWHDNPRRDSKWSSRWGPEDKEKESRNEKRIDVEKDKDDAHTDSQSFVSSNRSAFERDPDTRDKWRPRHRMEVHSGGSTSYRAAPGFGIERGRVESSNLGFTMGRGRSNVIGRGTSAGPIGTLQSESVPGKPTLSADTFCYPRAKLLDIYRRQKNDPSFATMPDGMEELSPLTHAHVIKPMAFVTPDPEEEVVLSDVWQGKITSSGVVYNSFRQGRSTDYVSGSEGLESTEIKQKVLPDEIVETFQEAGNFDACQGTEPIHEEHKITTKNLGLDSNGKALTLAKSNGVRTAKDFDASSHNIGEDWQMLDSAFNKYHQLENTESAASFDIRSKLHDESSSLLVTASSEQKQGTDAPQLGSNVTTKELERATPPEQLVLYYVDPQGATQGPFLGADIISWFEQGFFGIDLPVRLADAPEGTPFQDLVEVMPHLKAKDMNVSTSDPNSEPELGAFGGSMEATLPTASAVNNGMSQPFSEFNGISAQNIQTRLSEPEAPLQLPRSEGQSIQDLLAQDEEILFPGRPGNAGYPIVKSSGSFHEPVVQPSQPMDLTESGMQNQNDNRMHPIGLLWSELEATQTRLTSVPSSAGRATPFSAMADPALAADTWSDIYRKNTLADPNVYQDPMAARHMRHVEQESNNFDLAEQLLSKQLQQQQLQQRNMFSSHAHLNESVLEQVPNQNVIHQQQLANHPAADLEHLLTLHLQQQQQQQQLQLQHHQMQQQQQLHQQKLLLERQQSQARQVLLEQLLHNQMPDPGLGQSHIDPIRANNAIDQALLEQHLLHELQQRSHHPQKHFVPSLDQLIQMKFGQAIQQEHHRDLMELMSRSPHGQMQALEHQILLQEQMRARQLSMGLRQRANVPEDRHIDPLWQVDESDQLLRTHSGAHSSGFSPLDVYQQQQRPPHEEQLVNLERNLSLQEQLRQGIFEPGSLPFERSISLPAGAPRMNLDTVNAMSHPHGLDVQVLNPHMQPAGQVGSFNSGIHPHNHHHPLVPNQPNISHLDAIDCHWSESNGQLANEWMESRIQQLHINAEQQRREPEVKMTSENPSLWMSDGSHDEKSRQLLMELLHKKSGHQPSESLDMNMNGVSLGRRSPSGVYSGSTSSDHPFSMLSDREAGPNSSFAVGSYGSNSSEPQQAYVADKQAGSLESNEKLRLRSESGVCSEAELLFRNINESAQSVYKESNMIHQSFLTKELSELEGRKRGSKSEDMTKGSVFEVQDGIAKQAGLAALDRVDTLGRHTSEAASSEAGFYDSFAEDFVKNQSAVASRRIQDSVLLRRPSVSRTLSSQEGLHDVNSNPVIRGKHSSSSADGIYMSITSLFRSFFQGMGQGRRETIESLKVVLFPQQIFADVGTHEILGSQDPGGNSVSQVSDMASGKKEISFRRTSSCSDSDSSEPLFIDMLKSNTKKNVMPETHTTVGMTDSTDGMQGGRGGKKKGKKGRQIDPALLGFKVTSNRIMMGEIQRLED</sequence>
<evidence type="ECO:0000313" key="3">
    <source>
        <dbReference type="EMBL" id="KAK9188645.1"/>
    </source>
</evidence>
<comment type="caution">
    <text evidence="3">The sequence shown here is derived from an EMBL/GenBank/DDBJ whole genome shotgun (WGS) entry which is preliminary data.</text>
</comment>
<protein>
    <recommendedName>
        <fullName evidence="2">GYF domain-containing protein</fullName>
    </recommendedName>
</protein>
<dbReference type="SMART" id="SM00444">
    <property type="entry name" value="GYF"/>
    <property type="match status" value="1"/>
</dbReference>
<keyword evidence="4" id="KW-1185">Reference proteome</keyword>
<feature type="compositionally biased region" description="Basic and acidic residues" evidence="1">
    <location>
        <begin position="209"/>
        <end position="251"/>
    </location>
</feature>
<feature type="compositionally biased region" description="Polar residues" evidence="1">
    <location>
        <begin position="128"/>
        <end position="138"/>
    </location>
</feature>
<feature type="region of interest" description="Disordered" evidence="1">
    <location>
        <begin position="1089"/>
        <end position="1111"/>
    </location>
</feature>
<dbReference type="PANTHER" id="PTHR46992:SF4">
    <property type="entry name" value="GYF DOMAIN-CONTAINING PROTEIN"/>
    <property type="match status" value="1"/>
</dbReference>
<feature type="compositionally biased region" description="Basic and acidic residues" evidence="1">
    <location>
        <begin position="139"/>
        <end position="175"/>
    </location>
</feature>
<feature type="compositionally biased region" description="Low complexity" evidence="1">
    <location>
        <begin position="1300"/>
        <end position="1311"/>
    </location>
</feature>
<feature type="compositionally biased region" description="Polar residues" evidence="1">
    <location>
        <begin position="1281"/>
        <end position="1293"/>
    </location>
</feature>
<feature type="region of interest" description="Disordered" evidence="1">
    <location>
        <begin position="1279"/>
        <end position="1352"/>
    </location>
</feature>
<dbReference type="PROSITE" id="PS50829">
    <property type="entry name" value="GYF"/>
    <property type="match status" value="1"/>
</dbReference>
<dbReference type="PANTHER" id="PTHR46992">
    <property type="entry name" value="GYF DOMAIN-CONTAINING PROTEIN"/>
    <property type="match status" value="1"/>
</dbReference>
<dbReference type="EMBL" id="JBCGBO010000007">
    <property type="protein sequence ID" value="KAK9188645.1"/>
    <property type="molecule type" value="Genomic_DNA"/>
</dbReference>
<gene>
    <name evidence="3" type="ORF">WN944_020050</name>
</gene>
<dbReference type="Pfam" id="PF02213">
    <property type="entry name" value="GYF"/>
    <property type="match status" value="1"/>
</dbReference>
<feature type="region of interest" description="Disordered" evidence="1">
    <location>
        <begin position="106"/>
        <end position="275"/>
    </location>
</feature>
<feature type="compositionally biased region" description="Basic and acidic residues" evidence="1">
    <location>
        <begin position="263"/>
        <end position="273"/>
    </location>
</feature>
<feature type="region of interest" description="Disordered" evidence="1">
    <location>
        <begin position="1"/>
        <end position="37"/>
    </location>
</feature>